<dbReference type="AlphaFoldDB" id="X7F4V9"/>
<gene>
    <name evidence="9" type="ORF">RISW2_10045</name>
</gene>
<evidence type="ECO:0000256" key="2">
    <source>
        <dbReference type="ARBA" id="ARBA00022475"/>
    </source>
</evidence>
<evidence type="ECO:0000256" key="4">
    <source>
        <dbReference type="ARBA" id="ARBA00022989"/>
    </source>
</evidence>
<feature type="region of interest" description="Disordered" evidence="6">
    <location>
        <begin position="361"/>
        <end position="402"/>
    </location>
</feature>
<accession>X7F4V9</accession>
<evidence type="ECO:0000313" key="9">
    <source>
        <dbReference type="EMBL" id="ETX27947.1"/>
    </source>
</evidence>
<comment type="subcellular location">
    <subcellularLocation>
        <location evidence="1">Cell membrane</location>
        <topology evidence="1">Multi-pass membrane protein</topology>
    </subcellularLocation>
</comment>
<keyword evidence="5 7" id="KW-0472">Membrane</keyword>
<dbReference type="GO" id="GO:0005886">
    <property type="term" value="C:plasma membrane"/>
    <property type="evidence" value="ECO:0007669"/>
    <property type="project" value="UniProtKB-SubCell"/>
</dbReference>
<feature type="non-terminal residue" evidence="9">
    <location>
        <position position="402"/>
    </location>
</feature>
<evidence type="ECO:0000256" key="5">
    <source>
        <dbReference type="ARBA" id="ARBA00023136"/>
    </source>
</evidence>
<feature type="transmembrane region" description="Helical" evidence="7">
    <location>
        <begin position="138"/>
        <end position="159"/>
    </location>
</feature>
<dbReference type="Proteomes" id="UP000023430">
    <property type="component" value="Unassembled WGS sequence"/>
</dbReference>
<feature type="transmembrane region" description="Helical" evidence="7">
    <location>
        <begin position="166"/>
        <end position="186"/>
    </location>
</feature>
<dbReference type="RefSeq" id="WP_043772798.1">
    <property type="nucleotide sequence ID" value="NZ_JAME01000024.1"/>
</dbReference>
<evidence type="ECO:0000256" key="7">
    <source>
        <dbReference type="SAM" id="Phobius"/>
    </source>
</evidence>
<dbReference type="Pfam" id="PF13491">
    <property type="entry name" value="FtsK_4TM"/>
    <property type="match status" value="1"/>
</dbReference>
<feature type="transmembrane region" description="Helical" evidence="7">
    <location>
        <begin position="68"/>
        <end position="95"/>
    </location>
</feature>
<keyword evidence="2" id="KW-1003">Cell membrane</keyword>
<name>X7F4V9_9RHOB</name>
<dbReference type="eggNOG" id="COG0810">
    <property type="taxonomic scope" value="Bacteria"/>
</dbReference>
<feature type="transmembrane region" description="Helical" evidence="7">
    <location>
        <begin position="107"/>
        <end position="126"/>
    </location>
</feature>
<evidence type="ECO:0000313" key="10">
    <source>
        <dbReference type="Proteomes" id="UP000023430"/>
    </source>
</evidence>
<proteinExistence type="predicted"/>
<dbReference type="InterPro" id="IPR025199">
    <property type="entry name" value="FtsK_4TM"/>
</dbReference>
<keyword evidence="3 7" id="KW-0812">Transmembrane</keyword>
<protein>
    <recommendedName>
        <fullName evidence="8">DNA translocase FtsK 4TM region domain-containing protein</fullName>
    </recommendedName>
</protein>
<dbReference type="STRING" id="1449351.RISW2_10045"/>
<evidence type="ECO:0000256" key="1">
    <source>
        <dbReference type="ARBA" id="ARBA00004651"/>
    </source>
</evidence>
<keyword evidence="4 7" id="KW-1133">Transmembrane helix</keyword>
<organism evidence="9 10">
    <name type="scientific">Roseivivax isoporae LMG 25204</name>
    <dbReference type="NCBI Taxonomy" id="1449351"/>
    <lineage>
        <taxon>Bacteria</taxon>
        <taxon>Pseudomonadati</taxon>
        <taxon>Pseudomonadota</taxon>
        <taxon>Alphaproteobacteria</taxon>
        <taxon>Rhodobacterales</taxon>
        <taxon>Roseobacteraceae</taxon>
        <taxon>Roseivivax</taxon>
    </lineage>
</organism>
<evidence type="ECO:0000259" key="8">
    <source>
        <dbReference type="Pfam" id="PF13491"/>
    </source>
</evidence>
<evidence type="ECO:0000256" key="6">
    <source>
        <dbReference type="SAM" id="MobiDB-lite"/>
    </source>
</evidence>
<sequence>MAYQARGRDPLFDSDMATALERRGKELAGLALIVLGLMAAAMIGSYTPEDPSWLVATDAPVQNWMGRFGAAFAAPLFMIVGAGSWAIAVVLVVWGARLVLHAGEERAMSRVIFAPIWIAVASIYAAGLTAGPEWSHSFGLGGLFGDMAMGTLMGILPLGAGLSLKVAMVLMGAGVIAFGAFVLGFTKAELQNIARFLGVGAVVTYVACLRVLSRVAGHGAAGAVRGAQAVQAAHTARRERRRVEAEEAAEWEAAQAAVPAPSSRVRRAVPAAPEFHDLHVEDGDDDVLDPYDYADAAPAPERGGFLSRMPSLIRRQDPMPEPELVEQGVMSDEIDPPGEDRVRAKIADAIRARLRATPEARIAAETPLTKGRGRRPAPLIADTRRRSALPPEPPLTAAHARA</sequence>
<evidence type="ECO:0000256" key="3">
    <source>
        <dbReference type="ARBA" id="ARBA00022692"/>
    </source>
</evidence>
<feature type="domain" description="DNA translocase FtsK 4TM region" evidence="8">
    <location>
        <begin position="21"/>
        <end position="181"/>
    </location>
</feature>
<reference evidence="9 10" key="1">
    <citation type="submission" date="2014-01" db="EMBL/GenBank/DDBJ databases">
        <title>Roseivivax isoporae LMG 25204 Genome Sequencing.</title>
        <authorList>
            <person name="Lai Q."/>
            <person name="Li G."/>
            <person name="Shao Z."/>
        </authorList>
    </citation>
    <scope>NUCLEOTIDE SEQUENCE [LARGE SCALE GENOMIC DNA]</scope>
    <source>
        <strain evidence="9 10">LMG 25204</strain>
    </source>
</reference>
<dbReference type="EMBL" id="JAME01000024">
    <property type="protein sequence ID" value="ETX27947.1"/>
    <property type="molecule type" value="Genomic_DNA"/>
</dbReference>
<comment type="caution">
    <text evidence="9">The sequence shown here is derived from an EMBL/GenBank/DDBJ whole genome shotgun (WGS) entry which is preliminary data.</text>
</comment>
<keyword evidence="10" id="KW-1185">Reference proteome</keyword>
<feature type="transmembrane region" description="Helical" evidence="7">
    <location>
        <begin position="27"/>
        <end position="48"/>
    </location>
</feature>